<dbReference type="Proteomes" id="UP001239909">
    <property type="component" value="Unassembled WGS sequence"/>
</dbReference>
<evidence type="ECO:0008006" key="7">
    <source>
        <dbReference type="Google" id="ProtNLM"/>
    </source>
</evidence>
<keyword evidence="6" id="KW-1185">Reference proteome</keyword>
<evidence type="ECO:0000313" key="5">
    <source>
        <dbReference type="EMBL" id="GMG85499.1"/>
    </source>
</evidence>
<dbReference type="SUPFAM" id="SSF46689">
    <property type="entry name" value="Homeodomain-like"/>
    <property type="match status" value="1"/>
</dbReference>
<dbReference type="InterPro" id="IPR036388">
    <property type="entry name" value="WH-like_DNA-bd_sf"/>
</dbReference>
<feature type="coiled-coil region" evidence="4">
    <location>
        <begin position="64"/>
        <end position="98"/>
    </location>
</feature>
<dbReference type="InterPro" id="IPR009057">
    <property type="entry name" value="Homeodomain-like_sf"/>
</dbReference>
<proteinExistence type="inferred from homology"/>
<evidence type="ECO:0000256" key="1">
    <source>
        <dbReference type="ARBA" id="ARBA00009964"/>
    </source>
</evidence>
<dbReference type="PANTHER" id="PTHR37936">
    <property type="entry name" value="TRANSPOSASE INSC FOR INSERTION ELEMENT IS2A-RELATED"/>
    <property type="match status" value="1"/>
</dbReference>
<comment type="function">
    <text evidence="3">Involved in the transposition of the insertion sequence IS2.</text>
</comment>
<dbReference type="PANTHER" id="PTHR37936:SF3">
    <property type="entry name" value="TRANSPOSASE INSC FOR INSERTION ELEMENT IS2A-RELATED"/>
    <property type="match status" value="1"/>
</dbReference>
<dbReference type="EMBL" id="BSYI01000070">
    <property type="protein sequence ID" value="GMG85499.1"/>
    <property type="molecule type" value="Genomic_DNA"/>
</dbReference>
<dbReference type="InterPro" id="IPR002514">
    <property type="entry name" value="Transposase_8"/>
</dbReference>
<evidence type="ECO:0000256" key="4">
    <source>
        <dbReference type="SAM" id="Coils"/>
    </source>
</evidence>
<keyword evidence="2" id="KW-0815">Transposition</keyword>
<keyword evidence="4" id="KW-0175">Coiled coil</keyword>
<organism evidence="5 6">
    <name type="scientific">Paralimibaculum aggregatum</name>
    <dbReference type="NCBI Taxonomy" id="3036245"/>
    <lineage>
        <taxon>Bacteria</taxon>
        <taxon>Pseudomonadati</taxon>
        <taxon>Pseudomonadota</taxon>
        <taxon>Alphaproteobacteria</taxon>
        <taxon>Rhodobacterales</taxon>
        <taxon>Paracoccaceae</taxon>
        <taxon>Paralimibaculum</taxon>
    </lineage>
</organism>
<dbReference type="Gene3D" id="1.10.10.10">
    <property type="entry name" value="Winged helix-like DNA-binding domain superfamily/Winged helix DNA-binding domain"/>
    <property type="match status" value="1"/>
</dbReference>
<comment type="similarity">
    <text evidence="1">Belongs to the transposase 8 family.</text>
</comment>
<dbReference type="Pfam" id="PF01527">
    <property type="entry name" value="HTH_Tnp_1"/>
    <property type="match status" value="1"/>
</dbReference>
<evidence type="ECO:0000313" key="6">
    <source>
        <dbReference type="Proteomes" id="UP001239909"/>
    </source>
</evidence>
<evidence type="ECO:0000256" key="2">
    <source>
        <dbReference type="ARBA" id="ARBA00022578"/>
    </source>
</evidence>
<reference evidence="5 6" key="1">
    <citation type="submission" date="2023-04" db="EMBL/GenBank/DDBJ databases">
        <title>Marinoamorphus aggregata gen. nov., sp. Nov., isolate from tissue of brittle star Ophioplocus japonicus.</title>
        <authorList>
            <person name="Kawano K."/>
            <person name="Sawayama S."/>
            <person name="Nakagawa S."/>
        </authorList>
    </citation>
    <scope>NUCLEOTIDE SEQUENCE [LARGE SCALE GENOMIC DNA]</scope>
    <source>
        <strain evidence="5 6">NKW23</strain>
    </source>
</reference>
<sequence length="104" mass="11769">MISGAGRRRHWPIEEKLRLVEETLQPGATISAVARRNGVAPNLLYRWRRLMTEGGAVAVQADDGVTGNAEVRKLEERVRELERQLGRKTLEVEILKEALAKRRA</sequence>
<comment type="caution">
    <text evidence="5">The sequence shown here is derived from an EMBL/GenBank/DDBJ whole genome shotgun (WGS) entry which is preliminary data.</text>
</comment>
<evidence type="ECO:0000256" key="3">
    <source>
        <dbReference type="ARBA" id="ARBA00024308"/>
    </source>
</evidence>
<protein>
    <recommendedName>
        <fullName evidence="7">Transposase</fullName>
    </recommendedName>
</protein>
<name>A0ABQ6LTV0_9RHOB</name>
<accession>A0ABQ6LTV0</accession>
<gene>
    <name evidence="5" type="ORF">LNKW23_47210</name>
</gene>